<dbReference type="Proteomes" id="UP001216390">
    <property type="component" value="Chromosome"/>
</dbReference>
<evidence type="ECO:0000313" key="1">
    <source>
        <dbReference type="EMBL" id="WCO66557.1"/>
    </source>
</evidence>
<gene>
    <name evidence="1" type="ORF">PO878_18830</name>
</gene>
<dbReference type="KEGG" id="ima:PO878_18830"/>
<proteinExistence type="predicted"/>
<organism evidence="1 2">
    <name type="scientific">Iamia majanohamensis</name>
    <dbReference type="NCBI Taxonomy" id="467976"/>
    <lineage>
        <taxon>Bacteria</taxon>
        <taxon>Bacillati</taxon>
        <taxon>Actinomycetota</taxon>
        <taxon>Acidimicrobiia</taxon>
        <taxon>Acidimicrobiales</taxon>
        <taxon>Iamiaceae</taxon>
        <taxon>Iamia</taxon>
    </lineage>
</organism>
<sequence length="83" mass="8893">MDRRVTKTGKDSEGDITSLCGAWGSTSKATAIREIEASSTAYYVQDIYSRRADVHVVAGATGKYLRTDPNSSCSDNLDSLPAC</sequence>
<dbReference type="EMBL" id="CP116942">
    <property type="protein sequence ID" value="WCO66557.1"/>
    <property type="molecule type" value="Genomic_DNA"/>
</dbReference>
<protein>
    <submittedName>
        <fullName evidence="1">DUF3892 domain-containing protein</fullName>
    </submittedName>
</protein>
<dbReference type="AlphaFoldDB" id="A0AAE9YD02"/>
<name>A0AAE9YD02_9ACTN</name>
<reference evidence="1" key="1">
    <citation type="submission" date="2023-01" db="EMBL/GenBank/DDBJ databases">
        <title>The diversity of Class Acidimicrobiia in South China Sea sediment environments and the proposal of Iamia marina sp. nov., a novel species of the genus Iamia.</title>
        <authorList>
            <person name="He Y."/>
            <person name="Tian X."/>
        </authorList>
    </citation>
    <scope>NUCLEOTIDE SEQUENCE</scope>
    <source>
        <strain evidence="1">DSM 19957</strain>
    </source>
</reference>
<evidence type="ECO:0000313" key="2">
    <source>
        <dbReference type="Proteomes" id="UP001216390"/>
    </source>
</evidence>
<accession>A0AAE9YD02</accession>
<dbReference type="Pfam" id="PF13031">
    <property type="entry name" value="DUF3892"/>
    <property type="match status" value="1"/>
</dbReference>
<keyword evidence="2" id="KW-1185">Reference proteome</keyword>
<dbReference type="RefSeq" id="WP_272736080.1">
    <property type="nucleotide sequence ID" value="NZ_CP116942.1"/>
</dbReference>
<dbReference type="InterPro" id="IPR024997">
    <property type="entry name" value="DUF3892"/>
</dbReference>